<dbReference type="SUPFAM" id="SSF52777">
    <property type="entry name" value="CoA-dependent acyltransferases"/>
    <property type="match status" value="1"/>
</dbReference>
<dbReference type="Pfam" id="PF00302">
    <property type="entry name" value="CAT"/>
    <property type="match status" value="1"/>
</dbReference>
<reference evidence="2 3" key="2">
    <citation type="submission" date="2009-02" db="EMBL/GenBank/DDBJ databases">
        <title>Draft genome sequence of Blautia hydrogenotrophica DSM 10507 (Ruminococcus hydrogenotrophicus DSM 10507).</title>
        <authorList>
            <person name="Sudarsanam P."/>
            <person name="Ley R."/>
            <person name="Guruge J."/>
            <person name="Turnbaugh P.J."/>
            <person name="Mahowald M."/>
            <person name="Liep D."/>
            <person name="Gordon J."/>
        </authorList>
    </citation>
    <scope>NUCLEOTIDE SEQUENCE [LARGE SCALE GENOMIC DNA]</scope>
    <source>
        <strain evidence="3">DSM 10507 / JCM 14656 / S5a33</strain>
    </source>
</reference>
<evidence type="ECO:0000313" key="2">
    <source>
        <dbReference type="EMBL" id="EEG49887.1"/>
    </source>
</evidence>
<sequence length="217" mass="26213">MKENYTQVNINEWSRGNLFKSYMDNMRIVMSLTVDIDVTNLITFIKNNHLKFYPSMIWIVSKVVNAHDEFKYSWDNDRNLIKWDFISPSYADFHKEDENFTKLVTVFSDDIFEFHNRFMADKEQNKFRRAFVENQPRNFFDVSCLPWIKYRHFDVHVFDEGDFLAPVITWGKYEVEQEKYLMPLSMNIHHAVADGFHLSRFFIEVQELIDSIDQKNF</sequence>
<organism evidence="2 3">
    <name type="scientific">Blautia hydrogenotrophica (strain DSM 10507 / JCM 14656 / S5a33)</name>
    <name type="common">Ruminococcus hydrogenotrophicus</name>
    <dbReference type="NCBI Taxonomy" id="476272"/>
    <lineage>
        <taxon>Bacteria</taxon>
        <taxon>Bacillati</taxon>
        <taxon>Bacillota</taxon>
        <taxon>Clostridia</taxon>
        <taxon>Lachnospirales</taxon>
        <taxon>Lachnospiraceae</taxon>
        <taxon>Blautia</taxon>
    </lineage>
</organism>
<dbReference type="AlphaFoldDB" id="C0CK11"/>
<dbReference type="Proteomes" id="UP000003100">
    <property type="component" value="Unassembled WGS sequence"/>
</dbReference>
<dbReference type="InterPro" id="IPR023213">
    <property type="entry name" value="CAT-like_dom_sf"/>
</dbReference>
<dbReference type="PIRSF" id="PIRSF000440">
    <property type="entry name" value="CAT"/>
    <property type="match status" value="1"/>
</dbReference>
<dbReference type="InterPro" id="IPR001707">
    <property type="entry name" value="Cmp_AcTrfase"/>
</dbReference>
<feature type="active site" description="Proton acceptor" evidence="1">
    <location>
        <position position="190"/>
    </location>
</feature>
<dbReference type="GeneID" id="86820448"/>
<reference evidence="2 3" key="1">
    <citation type="submission" date="2009-01" db="EMBL/GenBank/DDBJ databases">
        <authorList>
            <person name="Fulton L."/>
            <person name="Clifton S."/>
            <person name="Fulton B."/>
            <person name="Xu J."/>
            <person name="Minx P."/>
            <person name="Pepin K.H."/>
            <person name="Johnson M."/>
            <person name="Bhonagiri V."/>
            <person name="Nash W.E."/>
            <person name="Mardis E.R."/>
            <person name="Wilson R.K."/>
        </authorList>
    </citation>
    <scope>NUCLEOTIDE SEQUENCE [LARGE SCALE GENOMIC DNA]</scope>
    <source>
        <strain evidence="3">DSM 10507 / JCM 14656 / S5a33</strain>
    </source>
</reference>
<dbReference type="eggNOG" id="COG4845">
    <property type="taxonomic scope" value="Bacteria"/>
</dbReference>
<dbReference type="HOGENOM" id="CLU_093121_0_0_9"/>
<proteinExistence type="predicted"/>
<evidence type="ECO:0008006" key="4">
    <source>
        <dbReference type="Google" id="ProtNLM"/>
    </source>
</evidence>
<dbReference type="GO" id="GO:0008811">
    <property type="term" value="F:chloramphenicol O-acetyltransferase activity"/>
    <property type="evidence" value="ECO:0007669"/>
    <property type="project" value="InterPro"/>
</dbReference>
<evidence type="ECO:0000256" key="1">
    <source>
        <dbReference type="PIRSR" id="PIRSR000440-1"/>
    </source>
</evidence>
<comment type="caution">
    <text evidence="2">The sequence shown here is derived from an EMBL/GenBank/DDBJ whole genome shotgun (WGS) entry which is preliminary data.</text>
</comment>
<name>C0CK11_BLAHS</name>
<dbReference type="Gene3D" id="3.30.559.10">
    <property type="entry name" value="Chloramphenicol acetyltransferase-like domain"/>
    <property type="match status" value="1"/>
</dbReference>
<accession>C0CK11</accession>
<protein>
    <recommendedName>
        <fullName evidence="4">Chloramphenicol acetyltransferase</fullName>
    </recommendedName>
</protein>
<dbReference type="RefSeq" id="WP_005947084.1">
    <property type="nucleotide sequence ID" value="NZ_CP136423.1"/>
</dbReference>
<dbReference type="PATRIC" id="fig|476272.21.peg.2528"/>
<dbReference type="EMBL" id="ACBZ01000055">
    <property type="protein sequence ID" value="EEG49887.1"/>
    <property type="molecule type" value="Genomic_DNA"/>
</dbReference>
<evidence type="ECO:0000313" key="3">
    <source>
        <dbReference type="Proteomes" id="UP000003100"/>
    </source>
</evidence>
<dbReference type="SMART" id="SM01059">
    <property type="entry name" value="CAT"/>
    <property type="match status" value="1"/>
</dbReference>
<dbReference type="PANTHER" id="PTHR38474">
    <property type="entry name" value="SLR0299 PROTEIN"/>
    <property type="match status" value="1"/>
</dbReference>
<keyword evidence="3" id="KW-1185">Reference proteome</keyword>
<dbReference type="PANTHER" id="PTHR38474:SF2">
    <property type="entry name" value="CHLORAMPHENICOL ACETYLTRANSFERASE"/>
    <property type="match status" value="1"/>
</dbReference>
<gene>
    <name evidence="2" type="ORF">RUMHYD_01181</name>
</gene>